<keyword evidence="4" id="KW-0040">ANK repeat</keyword>
<dbReference type="NCBIfam" id="TIGR00231">
    <property type="entry name" value="small_GTP"/>
    <property type="match status" value="1"/>
</dbReference>
<dbReference type="SMART" id="SM00256">
    <property type="entry name" value="FBOX"/>
    <property type="match status" value="1"/>
</dbReference>
<keyword evidence="2" id="KW-0342">GTP-binding</keyword>
<dbReference type="PROSITE" id="PS50181">
    <property type="entry name" value="FBOX"/>
    <property type="match status" value="1"/>
</dbReference>
<dbReference type="InterPro" id="IPR036770">
    <property type="entry name" value="Ankyrin_rpt-contain_sf"/>
</dbReference>
<dbReference type="GO" id="GO:0005525">
    <property type="term" value="F:GTP binding"/>
    <property type="evidence" value="ECO:0007669"/>
    <property type="project" value="UniProtKB-KW"/>
</dbReference>
<evidence type="ECO:0000256" key="4">
    <source>
        <dbReference type="PROSITE-ProRule" id="PRU00023"/>
    </source>
</evidence>
<evidence type="ECO:0000256" key="1">
    <source>
        <dbReference type="ARBA" id="ARBA00022741"/>
    </source>
</evidence>
<dbReference type="SMART" id="SM00248">
    <property type="entry name" value="ANK"/>
    <property type="match status" value="3"/>
</dbReference>
<dbReference type="PANTHER" id="PTHR47977">
    <property type="entry name" value="RAS-RELATED PROTEIN RAB"/>
    <property type="match status" value="1"/>
</dbReference>
<evidence type="ECO:0000256" key="2">
    <source>
        <dbReference type="ARBA" id="ARBA00023134"/>
    </source>
</evidence>
<dbReference type="Pfam" id="PF00071">
    <property type="entry name" value="Ras"/>
    <property type="match status" value="1"/>
</dbReference>
<dbReference type="SMART" id="SM00176">
    <property type="entry name" value="RAN"/>
    <property type="match status" value="1"/>
</dbReference>
<name>L8GU59_ACACF</name>
<feature type="repeat" description="ANK" evidence="4">
    <location>
        <begin position="1"/>
        <end position="33"/>
    </location>
</feature>
<evidence type="ECO:0000259" key="5">
    <source>
        <dbReference type="PROSITE" id="PS50181"/>
    </source>
</evidence>
<sequence length="514" mass="56870">MGLLPLLAAVKCNNMAMARLLIDHGAHVHQQNCKRSELHALAETQKGPYPALPATVGARWVNTVQRWAMPSPAVKFWQLLLDIGASPNWPDRHGMTPFHVACARGNWPVVQFLLQGKHVSDVDKADEQGETALHYAARYGHAAVVSLLLSSRADTQMMSKHGNAAEVAREAGHVAVAELIESWSYRACPILFMPFDALVHVMAFLEPSDLCAVAQACSMLNEVSSDDHVWRRFCHARWSSDDKGSEGKRWKAHYMAWLQPRLKQYATSKARGFAGPTASARPSPPQSADYDQLFKFNVIGDAGVGKTSLHTRFFRDEFSLPYVSTIGVEFGIKTIELCGQRIKLQVWDTAGQERFRSITRAYYRGSRGLVVVYDVTNRSSWENAKFWINEVQRNLPDDVDMMPFLLVGTKNDLEHQRQVSPEEGQALALELGAAGWAETSSRTGSEVENTFLRLTEVALLGVDPFASSGAVGVECWVPSAEVLQALYDKSSTGRAAKERIAAMEAARSGKCLLQ</sequence>
<dbReference type="PROSITE" id="PS51421">
    <property type="entry name" value="RAS"/>
    <property type="match status" value="1"/>
</dbReference>
<dbReference type="Gene3D" id="1.25.40.20">
    <property type="entry name" value="Ankyrin repeat-containing domain"/>
    <property type="match status" value="1"/>
</dbReference>
<dbReference type="KEGG" id="acan:ACA1_090170"/>
<dbReference type="VEuPathDB" id="AmoebaDB:ACA1_090170"/>
<proteinExistence type="predicted"/>
<dbReference type="AlphaFoldDB" id="L8GU59"/>
<reference evidence="6 7" key="1">
    <citation type="journal article" date="2013" name="Genome Biol.">
        <title>Genome of Acanthamoeba castellanii highlights extensive lateral gene transfer and early evolution of tyrosine kinase signaling.</title>
        <authorList>
            <person name="Clarke M."/>
            <person name="Lohan A.J."/>
            <person name="Liu B."/>
            <person name="Lagkouvardos I."/>
            <person name="Roy S."/>
            <person name="Zafar N."/>
            <person name="Bertelli C."/>
            <person name="Schilde C."/>
            <person name="Kianianmomeni A."/>
            <person name="Burglin T.R."/>
            <person name="Frech C."/>
            <person name="Turcotte B."/>
            <person name="Kopec K.O."/>
            <person name="Synnott J.M."/>
            <person name="Choo C."/>
            <person name="Paponov I."/>
            <person name="Finkler A."/>
            <person name="Soon Heng Tan C."/>
            <person name="Hutchins A.P."/>
            <person name="Weinmeier T."/>
            <person name="Rattei T."/>
            <person name="Chu J.S."/>
            <person name="Gimenez G."/>
            <person name="Irimia M."/>
            <person name="Rigden D.J."/>
            <person name="Fitzpatrick D.A."/>
            <person name="Lorenzo-Morales J."/>
            <person name="Bateman A."/>
            <person name="Chiu C.H."/>
            <person name="Tang P."/>
            <person name="Hegemann P."/>
            <person name="Fromm H."/>
            <person name="Raoult D."/>
            <person name="Greub G."/>
            <person name="Miranda-Saavedra D."/>
            <person name="Chen N."/>
            <person name="Nash P."/>
            <person name="Ginger M.L."/>
            <person name="Horn M."/>
            <person name="Schaap P."/>
            <person name="Caler L."/>
            <person name="Loftus B."/>
        </authorList>
    </citation>
    <scope>NUCLEOTIDE SEQUENCE [LARGE SCALE GENOMIC DNA]</scope>
    <source>
        <strain evidence="6 7">Neff</strain>
    </source>
</reference>
<keyword evidence="7" id="KW-1185">Reference proteome</keyword>
<dbReference type="FunFam" id="3.40.50.300:FF:001129">
    <property type="entry name" value="ras-related protein Rab-44 isoform X2"/>
    <property type="match status" value="1"/>
</dbReference>
<organism evidence="6 7">
    <name type="scientific">Acanthamoeba castellanii (strain ATCC 30010 / Neff)</name>
    <dbReference type="NCBI Taxonomy" id="1257118"/>
    <lineage>
        <taxon>Eukaryota</taxon>
        <taxon>Amoebozoa</taxon>
        <taxon>Discosea</taxon>
        <taxon>Longamoebia</taxon>
        <taxon>Centramoebida</taxon>
        <taxon>Acanthamoebidae</taxon>
        <taxon>Acanthamoeba</taxon>
    </lineage>
</organism>
<dbReference type="Pfam" id="PF12796">
    <property type="entry name" value="Ank_2"/>
    <property type="match status" value="1"/>
</dbReference>
<dbReference type="SUPFAM" id="SSF52540">
    <property type="entry name" value="P-loop containing nucleoside triphosphate hydrolases"/>
    <property type="match status" value="1"/>
</dbReference>
<dbReference type="SMART" id="SM00173">
    <property type="entry name" value="RAS"/>
    <property type="match status" value="1"/>
</dbReference>
<dbReference type="InterPro" id="IPR027417">
    <property type="entry name" value="P-loop_NTPase"/>
</dbReference>
<dbReference type="Gene3D" id="1.20.1280.50">
    <property type="match status" value="1"/>
</dbReference>
<evidence type="ECO:0000313" key="7">
    <source>
        <dbReference type="Proteomes" id="UP000011083"/>
    </source>
</evidence>
<dbReference type="InterPro" id="IPR001806">
    <property type="entry name" value="Small_GTPase"/>
</dbReference>
<dbReference type="PROSITE" id="PS51420">
    <property type="entry name" value="RHO"/>
    <property type="match status" value="1"/>
</dbReference>
<dbReference type="InterPro" id="IPR001810">
    <property type="entry name" value="F-box_dom"/>
</dbReference>
<dbReference type="GeneID" id="14917260"/>
<dbReference type="SMART" id="SM00174">
    <property type="entry name" value="RHO"/>
    <property type="match status" value="1"/>
</dbReference>
<feature type="repeat" description="ANK" evidence="4">
    <location>
        <begin position="93"/>
        <end position="115"/>
    </location>
</feature>
<dbReference type="EMBL" id="KB007985">
    <property type="protein sequence ID" value="ELR16719.1"/>
    <property type="molecule type" value="Genomic_DNA"/>
</dbReference>
<dbReference type="OrthoDB" id="10057496at2759"/>
<dbReference type="Gene3D" id="3.40.50.300">
    <property type="entry name" value="P-loop containing nucleotide triphosphate hydrolases"/>
    <property type="match status" value="1"/>
</dbReference>
<dbReference type="Proteomes" id="UP000011083">
    <property type="component" value="Unassembled WGS sequence"/>
</dbReference>
<dbReference type="PRINTS" id="PR00449">
    <property type="entry name" value="RASTRNSFRMNG"/>
</dbReference>
<dbReference type="CDD" id="cd00154">
    <property type="entry name" value="Rab"/>
    <property type="match status" value="1"/>
</dbReference>
<dbReference type="PROSITE" id="PS50297">
    <property type="entry name" value="ANK_REP_REGION"/>
    <property type="match status" value="3"/>
</dbReference>
<dbReference type="Pfam" id="PF00023">
    <property type="entry name" value="Ank"/>
    <property type="match status" value="1"/>
</dbReference>
<dbReference type="SUPFAM" id="SSF81383">
    <property type="entry name" value="F-box domain"/>
    <property type="match status" value="1"/>
</dbReference>
<dbReference type="PROSITE" id="PS51419">
    <property type="entry name" value="RAB"/>
    <property type="match status" value="1"/>
</dbReference>
<keyword evidence="1" id="KW-0547">Nucleotide-binding</keyword>
<dbReference type="InterPro" id="IPR002110">
    <property type="entry name" value="Ankyrin_rpt"/>
</dbReference>
<evidence type="ECO:0000256" key="3">
    <source>
        <dbReference type="ARBA" id="ARBA00023288"/>
    </source>
</evidence>
<protein>
    <submittedName>
        <fullName evidence="6">Ras subfamily protein</fullName>
    </submittedName>
</protein>
<evidence type="ECO:0000313" key="6">
    <source>
        <dbReference type="EMBL" id="ELR16719.1"/>
    </source>
</evidence>
<gene>
    <name evidence="6" type="ORF">ACA1_090170</name>
</gene>
<dbReference type="PROSITE" id="PS50088">
    <property type="entry name" value="ANK_REPEAT"/>
    <property type="match status" value="3"/>
</dbReference>
<dbReference type="RefSeq" id="XP_004338732.1">
    <property type="nucleotide sequence ID" value="XM_004338684.1"/>
</dbReference>
<dbReference type="InterPro" id="IPR005225">
    <property type="entry name" value="Small_GTP-bd"/>
</dbReference>
<accession>L8GU59</accession>
<dbReference type="GO" id="GO:0003924">
    <property type="term" value="F:GTPase activity"/>
    <property type="evidence" value="ECO:0007669"/>
    <property type="project" value="InterPro"/>
</dbReference>
<dbReference type="InterPro" id="IPR050227">
    <property type="entry name" value="Rab"/>
</dbReference>
<dbReference type="SMART" id="SM00175">
    <property type="entry name" value="RAB"/>
    <property type="match status" value="1"/>
</dbReference>
<dbReference type="Pfam" id="PF12937">
    <property type="entry name" value="F-box-like"/>
    <property type="match status" value="1"/>
</dbReference>
<keyword evidence="3" id="KW-0449">Lipoprotein</keyword>
<dbReference type="STRING" id="1257118.L8GU59"/>
<dbReference type="InterPro" id="IPR036047">
    <property type="entry name" value="F-box-like_dom_sf"/>
</dbReference>
<dbReference type="SUPFAM" id="SSF48403">
    <property type="entry name" value="Ankyrin repeat"/>
    <property type="match status" value="1"/>
</dbReference>
<feature type="repeat" description="ANK" evidence="4">
    <location>
        <begin position="128"/>
        <end position="160"/>
    </location>
</feature>
<feature type="domain" description="F-box" evidence="5">
    <location>
        <begin position="187"/>
        <end position="233"/>
    </location>
</feature>